<keyword evidence="3" id="KW-1185">Reference proteome</keyword>
<dbReference type="PROSITE" id="PS51819">
    <property type="entry name" value="VOC"/>
    <property type="match status" value="1"/>
</dbReference>
<dbReference type="RefSeq" id="WP_344193843.1">
    <property type="nucleotide sequence ID" value="NZ_BAAAND010000007.1"/>
</dbReference>
<sequence length="122" mass="13320">MLQDSKAFSGFSVDDIPRAKEFYAKTLGLDVGEVHGMLQLRTGGGNSVLVYPKDNHVPAEFTVLNFPVTDIEETVRGLTALGVTFERYHEAQDELGINRGGGPLIAWFKDPAGNILSVLQQD</sequence>
<proteinExistence type="predicted"/>
<feature type="domain" description="VOC" evidence="1">
    <location>
        <begin position="5"/>
        <end position="121"/>
    </location>
</feature>
<dbReference type="InterPro" id="IPR004360">
    <property type="entry name" value="Glyas_Fos-R_dOase_dom"/>
</dbReference>
<dbReference type="Pfam" id="PF00903">
    <property type="entry name" value="Glyoxalase"/>
    <property type="match status" value="1"/>
</dbReference>
<evidence type="ECO:0000313" key="3">
    <source>
        <dbReference type="Proteomes" id="UP001500190"/>
    </source>
</evidence>
<organism evidence="2 3">
    <name type="scientific">Kribbella karoonensis</name>
    <dbReference type="NCBI Taxonomy" id="324851"/>
    <lineage>
        <taxon>Bacteria</taxon>
        <taxon>Bacillati</taxon>
        <taxon>Actinomycetota</taxon>
        <taxon>Actinomycetes</taxon>
        <taxon>Propionibacteriales</taxon>
        <taxon>Kribbellaceae</taxon>
        <taxon>Kribbella</taxon>
    </lineage>
</organism>
<dbReference type="EMBL" id="BAAAND010000007">
    <property type="protein sequence ID" value="GAA1591131.1"/>
    <property type="molecule type" value="Genomic_DNA"/>
</dbReference>
<evidence type="ECO:0000313" key="2">
    <source>
        <dbReference type="EMBL" id="GAA1591131.1"/>
    </source>
</evidence>
<accession>A0ABP4PTV3</accession>
<evidence type="ECO:0000259" key="1">
    <source>
        <dbReference type="PROSITE" id="PS51819"/>
    </source>
</evidence>
<dbReference type="SUPFAM" id="SSF54593">
    <property type="entry name" value="Glyoxalase/Bleomycin resistance protein/Dihydroxybiphenyl dioxygenase"/>
    <property type="match status" value="1"/>
</dbReference>
<dbReference type="Proteomes" id="UP001500190">
    <property type="component" value="Unassembled WGS sequence"/>
</dbReference>
<dbReference type="Gene3D" id="3.10.180.10">
    <property type="entry name" value="2,3-Dihydroxybiphenyl 1,2-Dioxygenase, domain 1"/>
    <property type="match status" value="1"/>
</dbReference>
<protein>
    <submittedName>
        <fullName evidence="2">VOC family protein</fullName>
    </submittedName>
</protein>
<comment type="caution">
    <text evidence="2">The sequence shown here is derived from an EMBL/GenBank/DDBJ whole genome shotgun (WGS) entry which is preliminary data.</text>
</comment>
<name>A0ABP4PTV3_9ACTN</name>
<reference evidence="3" key="1">
    <citation type="journal article" date="2019" name="Int. J. Syst. Evol. Microbiol.">
        <title>The Global Catalogue of Microorganisms (GCM) 10K type strain sequencing project: providing services to taxonomists for standard genome sequencing and annotation.</title>
        <authorList>
            <consortium name="The Broad Institute Genomics Platform"/>
            <consortium name="The Broad Institute Genome Sequencing Center for Infectious Disease"/>
            <person name="Wu L."/>
            <person name="Ma J."/>
        </authorList>
    </citation>
    <scope>NUCLEOTIDE SEQUENCE [LARGE SCALE GENOMIC DNA]</scope>
    <source>
        <strain evidence="3">JCM 14304</strain>
    </source>
</reference>
<dbReference type="InterPro" id="IPR037523">
    <property type="entry name" value="VOC_core"/>
</dbReference>
<gene>
    <name evidence="2" type="ORF">GCM10009742_42200</name>
</gene>
<dbReference type="InterPro" id="IPR029068">
    <property type="entry name" value="Glyas_Bleomycin-R_OHBP_Dase"/>
</dbReference>